<dbReference type="Proteomes" id="UP000001191">
    <property type="component" value="Chromosome"/>
</dbReference>
<accession>B2J6L6</accession>
<reference evidence="2" key="1">
    <citation type="submission" date="2008-04" db="EMBL/GenBank/DDBJ databases">
        <title>Complete sequence of chromosome of Nostoc punctiforme ATCC 29133.</title>
        <authorList>
            <consortium name="US DOE Joint Genome Institute"/>
            <person name="Copeland A."/>
            <person name="Lucas S."/>
            <person name="Lapidus A."/>
            <person name="Glavina del Rio T."/>
            <person name="Dalin E."/>
            <person name="Tice H."/>
            <person name="Pitluck S."/>
            <person name="Chain P."/>
            <person name="Malfatti S."/>
            <person name="Shin M."/>
            <person name="Vergez L."/>
            <person name="Schmutz J."/>
            <person name="Larimer F."/>
            <person name="Land M."/>
            <person name="Hauser L."/>
            <person name="Kyrpides N."/>
            <person name="Kim E."/>
            <person name="Meeks J.C."/>
            <person name="Elhai J."/>
            <person name="Campbell E.L."/>
            <person name="Thiel T."/>
            <person name="Longmire J."/>
            <person name="Potts M."/>
            <person name="Atlas R."/>
        </authorList>
    </citation>
    <scope>NUCLEOTIDE SEQUENCE [LARGE SCALE GENOMIC DNA]</scope>
    <source>
        <strain evidence="2">ATCC 29133 / PCC 73102</strain>
    </source>
</reference>
<dbReference type="Gene3D" id="1.10.150.430">
    <property type="entry name" value="DUF3349, helical bundle"/>
    <property type="match status" value="1"/>
</dbReference>
<gene>
    <name evidence="1" type="ordered locus">Npun_F4042</name>
</gene>
<reference evidence="1 2" key="2">
    <citation type="journal article" date="2013" name="Plant Physiol.">
        <title>A Nostoc punctiforme Sugar Transporter Necessary to Establish a Cyanobacterium-Plant Symbiosis.</title>
        <authorList>
            <person name="Ekman M."/>
            <person name="Picossi S."/>
            <person name="Campbell E.L."/>
            <person name="Meeks J.C."/>
            <person name="Flores E."/>
        </authorList>
    </citation>
    <scope>NUCLEOTIDE SEQUENCE [LARGE SCALE GENOMIC DNA]</scope>
    <source>
        <strain evidence="2">ATCC 29133 / PCC 73102</strain>
    </source>
</reference>
<evidence type="ECO:0000313" key="1">
    <source>
        <dbReference type="EMBL" id="ACC82421.1"/>
    </source>
</evidence>
<dbReference type="InterPro" id="IPR044918">
    <property type="entry name" value="DUF3349_helical"/>
</dbReference>
<organism evidence="1 2">
    <name type="scientific">Nostoc punctiforme (strain ATCC 29133 / PCC 73102)</name>
    <dbReference type="NCBI Taxonomy" id="63737"/>
    <lineage>
        <taxon>Bacteria</taxon>
        <taxon>Bacillati</taxon>
        <taxon>Cyanobacteriota</taxon>
        <taxon>Cyanophyceae</taxon>
        <taxon>Nostocales</taxon>
        <taxon>Nostocaceae</taxon>
        <taxon>Nostoc</taxon>
    </lineage>
</organism>
<protein>
    <submittedName>
        <fullName evidence="1">Uncharacterized protein</fullName>
    </submittedName>
</protein>
<dbReference type="RefSeq" id="WP_012410388.1">
    <property type="nucleotide sequence ID" value="NC_010628.1"/>
</dbReference>
<evidence type="ECO:0000313" key="2">
    <source>
        <dbReference type="Proteomes" id="UP000001191"/>
    </source>
</evidence>
<dbReference type="eggNOG" id="ENOG5032S5Z">
    <property type="taxonomic scope" value="Bacteria"/>
</dbReference>
<dbReference type="EnsemblBacteria" id="ACC82421">
    <property type="protein sequence ID" value="ACC82421"/>
    <property type="gene ID" value="Npun_F4042"/>
</dbReference>
<dbReference type="HOGENOM" id="CLU_2340674_0_0_3"/>
<proteinExistence type="predicted"/>
<sequence length="83" mass="9442">MIQCGFPQGIDDRGYLPLLSILYTNMSDRSLAQVVAEYAGKDYHILLNDVYRVGSMTSFSNEVIDSVKQKLISCNYEKWLADE</sequence>
<dbReference type="STRING" id="63737.Npun_F4042"/>
<name>B2J6L6_NOSP7</name>
<dbReference type="AlphaFoldDB" id="B2J6L6"/>
<keyword evidence="2" id="KW-1185">Reference proteome</keyword>
<dbReference type="KEGG" id="npu:Npun_F4042"/>
<dbReference type="EMBL" id="CP001037">
    <property type="protein sequence ID" value="ACC82421.1"/>
    <property type="molecule type" value="Genomic_DNA"/>
</dbReference>